<name>A0A8S1CST9_9INSE</name>
<dbReference type="PANTHER" id="PTHR15154">
    <property type="entry name" value="HAMARTIN"/>
    <property type="match status" value="1"/>
</dbReference>
<dbReference type="PANTHER" id="PTHR15154:SF2">
    <property type="entry name" value="HAMARTIN"/>
    <property type="match status" value="1"/>
</dbReference>
<dbReference type="EMBL" id="CADEPI010000099">
    <property type="protein sequence ID" value="CAB3374516.1"/>
    <property type="molecule type" value="Genomic_DNA"/>
</dbReference>
<feature type="coiled-coil region" evidence="1">
    <location>
        <begin position="690"/>
        <end position="844"/>
    </location>
</feature>
<feature type="region of interest" description="Disordered" evidence="2">
    <location>
        <begin position="536"/>
        <end position="556"/>
    </location>
</feature>
<reference evidence="3 4" key="1">
    <citation type="submission" date="2020-04" db="EMBL/GenBank/DDBJ databases">
        <authorList>
            <person name="Alioto T."/>
            <person name="Alioto T."/>
            <person name="Gomez Garrido J."/>
        </authorList>
    </citation>
    <scope>NUCLEOTIDE SEQUENCE [LARGE SCALE GENOMIC DNA]</scope>
</reference>
<feature type="region of interest" description="Disordered" evidence="2">
    <location>
        <begin position="349"/>
        <end position="381"/>
    </location>
</feature>
<dbReference type="GO" id="GO:0033596">
    <property type="term" value="C:TSC1-TSC2 complex"/>
    <property type="evidence" value="ECO:0007669"/>
    <property type="project" value="TreeGrafter"/>
</dbReference>
<feature type="region of interest" description="Disordered" evidence="2">
    <location>
        <begin position="393"/>
        <end position="420"/>
    </location>
</feature>
<feature type="compositionally biased region" description="Low complexity" evidence="2">
    <location>
        <begin position="1025"/>
        <end position="1052"/>
    </location>
</feature>
<feature type="region of interest" description="Disordered" evidence="2">
    <location>
        <begin position="1016"/>
        <end position="1052"/>
    </location>
</feature>
<keyword evidence="4" id="KW-1185">Reference proteome</keyword>
<dbReference type="GO" id="GO:0051726">
    <property type="term" value="P:regulation of cell cycle"/>
    <property type="evidence" value="ECO:0007669"/>
    <property type="project" value="TreeGrafter"/>
</dbReference>
<evidence type="ECO:0008006" key="5">
    <source>
        <dbReference type="Google" id="ProtNLM"/>
    </source>
</evidence>
<feature type="compositionally biased region" description="Polar residues" evidence="2">
    <location>
        <begin position="536"/>
        <end position="548"/>
    </location>
</feature>
<evidence type="ECO:0000256" key="2">
    <source>
        <dbReference type="SAM" id="MobiDB-lite"/>
    </source>
</evidence>
<dbReference type="InterPro" id="IPR007483">
    <property type="entry name" value="Hamartin"/>
</dbReference>
<dbReference type="AlphaFoldDB" id="A0A8S1CST9"/>
<evidence type="ECO:0000256" key="1">
    <source>
        <dbReference type="SAM" id="Coils"/>
    </source>
</evidence>
<feature type="coiled-coil region" evidence="1">
    <location>
        <begin position="897"/>
        <end position="970"/>
    </location>
</feature>
<proteinExistence type="predicted"/>
<gene>
    <name evidence="3" type="ORF">CLODIP_2_CD13135</name>
</gene>
<dbReference type="OrthoDB" id="6022054at2759"/>
<dbReference type="Proteomes" id="UP000494165">
    <property type="component" value="Unassembled WGS sequence"/>
</dbReference>
<organism evidence="3 4">
    <name type="scientific">Cloeon dipterum</name>
    <dbReference type="NCBI Taxonomy" id="197152"/>
    <lineage>
        <taxon>Eukaryota</taxon>
        <taxon>Metazoa</taxon>
        <taxon>Ecdysozoa</taxon>
        <taxon>Arthropoda</taxon>
        <taxon>Hexapoda</taxon>
        <taxon>Insecta</taxon>
        <taxon>Pterygota</taxon>
        <taxon>Palaeoptera</taxon>
        <taxon>Ephemeroptera</taxon>
        <taxon>Pisciforma</taxon>
        <taxon>Baetidae</taxon>
        <taxon>Cloeon</taxon>
    </lineage>
</organism>
<comment type="caution">
    <text evidence="3">The sequence shown here is derived from an EMBL/GenBank/DDBJ whole genome shotgun (WGS) entry which is preliminary data.</text>
</comment>
<accession>A0A8S1CST9</accession>
<evidence type="ECO:0000313" key="4">
    <source>
        <dbReference type="Proteomes" id="UP000494165"/>
    </source>
</evidence>
<sequence length="1052" mass="118967">MDVTQASELFERLESHEPLVVDETKQIFHNIFNKTKDNWLMNGFFDRYLNTNSSRVIDVIVGVREPHDFHLFDRIADSLRGQHKLQGLTLFGCIVRKQPIWLYRIAQHHLLKELLKLLKVETEILPMMSALLVLIILLPIIPGYVKPVLHDIFEILSRLASWKSNQAKLSEEYLNHLQIGLYFLFQRLYGMFPCSTYHFLKAHYCRPENLGIFKHTIKPMLETVRFHTMLITANPETETMQERWMNKGHHDVIMECAEFALERLYGNVLRDADSSAQSTQRHHAMMDRSTRNLEERLQFSNASPVASLTLQTDAWSPSLSCCLDTPPASKISHPHTPVTHNKSYSIGYHHEGSSPPEAGVEATPENTPVKDTRPLPQKLPVAGSTAVRALNLLGNKPNSSRSTSPNRSTPASPLRKEPSPFHFGVEERVSSTVFQKVLSERQNSIEGPKKNGIAAFNNSLELKDQPLMPRTTPVMVENASHEQHNCKTLNESGEYEECQYAQGSPCTSEGLHMPDSQSLLTIARRVRSQARDRYNSLCSASSGTSPSEGPNFPITTKMRRISSCPNMKRLDEKDEHKNEARDNNVVAVNGNGKLGNLVPVKECLSLGTQTSLDQWPNQPYEHLIPAVYPVGQQDPVYKNQGFSPYELLEECISVAIADHSISHQKHDARKENKATGAESEVKSLKLQLKLMFLQLQFERYRREVHAERNRRLAGKSRSSRALEEHNAALKEQINLLQKDIDRLQTELDAKRKKMMQMDDEHVENTNFWQGKFSNLDRENQSLQLANKSLQQQLAQQNLHIADLNKSVEKAHATIFDLNSELKTLQESASTSERLLGELSQLQKQTVLMGELFLRQKEQLEKMPSLAQRDEEIVRLDESCKKEIFDAKMMLESRSSNLEALKARVLDLETSNSRKENLISEQKRLLKATKEEAASCQEALENKYHLMRSINQTYEEEILKLSEMNESYKSQLDAKLSKAVKQGGQGPLADTLSRSSSSASSFVTTATALTDITDLHALVDPRPGHPSASPASPLLRASRSDSAATSSSASQRN</sequence>
<protein>
    <recommendedName>
        <fullName evidence="5">Hamartin</fullName>
    </recommendedName>
</protein>
<evidence type="ECO:0000313" key="3">
    <source>
        <dbReference type="EMBL" id="CAB3374516.1"/>
    </source>
</evidence>
<dbReference type="Pfam" id="PF04388">
    <property type="entry name" value="Hamartin"/>
    <property type="match status" value="1"/>
</dbReference>
<keyword evidence="1" id="KW-0175">Coiled coil</keyword>
<dbReference type="GO" id="GO:0008285">
    <property type="term" value="P:negative regulation of cell population proliferation"/>
    <property type="evidence" value="ECO:0007669"/>
    <property type="project" value="TreeGrafter"/>
</dbReference>
<feature type="compositionally biased region" description="Low complexity" evidence="2">
    <location>
        <begin position="397"/>
        <end position="413"/>
    </location>
</feature>
<dbReference type="GO" id="GO:0032007">
    <property type="term" value="P:negative regulation of TOR signaling"/>
    <property type="evidence" value="ECO:0007669"/>
    <property type="project" value="TreeGrafter"/>
</dbReference>